<organism evidence="2 3">
    <name type="scientific">Nephila pilipes</name>
    <name type="common">Giant wood spider</name>
    <name type="synonym">Nephila maculata</name>
    <dbReference type="NCBI Taxonomy" id="299642"/>
    <lineage>
        <taxon>Eukaryota</taxon>
        <taxon>Metazoa</taxon>
        <taxon>Ecdysozoa</taxon>
        <taxon>Arthropoda</taxon>
        <taxon>Chelicerata</taxon>
        <taxon>Arachnida</taxon>
        <taxon>Araneae</taxon>
        <taxon>Araneomorphae</taxon>
        <taxon>Entelegynae</taxon>
        <taxon>Araneoidea</taxon>
        <taxon>Nephilidae</taxon>
        <taxon>Nephila</taxon>
    </lineage>
</organism>
<evidence type="ECO:0000313" key="2">
    <source>
        <dbReference type="EMBL" id="GFU41689.1"/>
    </source>
</evidence>
<dbReference type="OrthoDB" id="6434386at2759"/>
<evidence type="ECO:0000313" key="3">
    <source>
        <dbReference type="Proteomes" id="UP000887013"/>
    </source>
</evidence>
<dbReference type="Proteomes" id="UP000887013">
    <property type="component" value="Unassembled WGS sequence"/>
</dbReference>
<feature type="compositionally biased region" description="Polar residues" evidence="1">
    <location>
        <begin position="1"/>
        <end position="14"/>
    </location>
</feature>
<feature type="region of interest" description="Disordered" evidence="1">
    <location>
        <begin position="1"/>
        <end position="21"/>
    </location>
</feature>
<accession>A0A8X6QS72</accession>
<keyword evidence="3" id="KW-1185">Reference proteome</keyword>
<evidence type="ECO:0000256" key="1">
    <source>
        <dbReference type="SAM" id="MobiDB-lite"/>
    </source>
</evidence>
<proteinExistence type="predicted"/>
<dbReference type="AlphaFoldDB" id="A0A8X6QS72"/>
<name>A0A8X6QS72_NEPPI</name>
<gene>
    <name evidence="2" type="ORF">NPIL_665061</name>
</gene>
<comment type="caution">
    <text evidence="2">The sequence shown here is derived from an EMBL/GenBank/DDBJ whole genome shotgun (WGS) entry which is preliminary data.</text>
</comment>
<reference evidence="2" key="1">
    <citation type="submission" date="2020-08" db="EMBL/GenBank/DDBJ databases">
        <title>Multicomponent nature underlies the extraordinary mechanical properties of spider dragline silk.</title>
        <authorList>
            <person name="Kono N."/>
            <person name="Nakamura H."/>
            <person name="Mori M."/>
            <person name="Yoshida Y."/>
            <person name="Ohtoshi R."/>
            <person name="Malay A.D."/>
            <person name="Moran D.A.P."/>
            <person name="Tomita M."/>
            <person name="Numata K."/>
            <person name="Arakawa K."/>
        </authorList>
    </citation>
    <scope>NUCLEOTIDE SEQUENCE</scope>
</reference>
<protein>
    <submittedName>
        <fullName evidence="2">Uncharacterized protein</fullName>
    </submittedName>
</protein>
<dbReference type="EMBL" id="BMAW01035886">
    <property type="protein sequence ID" value="GFU41689.1"/>
    <property type="molecule type" value="Genomic_DNA"/>
</dbReference>
<sequence>MEGMTNGSSNNSASMEAELSSDEKINLTERCVKLKKFKEDIERSCKEIQDMNIYLFENSLTVETVSNKINTEKDLTDSLSTSPQANKEKFPPIMMRLGNNYNLIFQEITGVANNTEALLARDYIKILPSCSDSHRQTTSLPYLPKLITLRNQK</sequence>